<dbReference type="InterPro" id="IPR050324">
    <property type="entry name" value="CDP-alcohol_PTase-I"/>
</dbReference>
<keyword evidence="9 16" id="KW-1133">Transmembrane helix</keyword>
<organism evidence="17 18">
    <name type="scientific">Agaribacillus aureus</name>
    <dbReference type="NCBI Taxonomy" id="3051825"/>
    <lineage>
        <taxon>Bacteria</taxon>
        <taxon>Pseudomonadati</taxon>
        <taxon>Bacteroidota</taxon>
        <taxon>Cytophagia</taxon>
        <taxon>Cytophagales</taxon>
        <taxon>Splendidivirgaceae</taxon>
        <taxon>Agaribacillus</taxon>
    </lineage>
</organism>
<feature type="transmembrane region" description="Helical" evidence="16">
    <location>
        <begin position="194"/>
        <end position="222"/>
    </location>
</feature>
<keyword evidence="8 16" id="KW-0812">Transmembrane</keyword>
<feature type="transmembrane region" description="Helical" evidence="16">
    <location>
        <begin position="155"/>
        <end position="173"/>
    </location>
</feature>
<evidence type="ECO:0000256" key="3">
    <source>
        <dbReference type="ARBA" id="ARBA00010441"/>
    </source>
</evidence>
<accession>A0ABT8LDC3</accession>
<keyword evidence="11 16" id="KW-0472">Membrane</keyword>
<evidence type="ECO:0000256" key="9">
    <source>
        <dbReference type="ARBA" id="ARBA00022989"/>
    </source>
</evidence>
<dbReference type="PANTHER" id="PTHR14269:SF61">
    <property type="entry name" value="CDP-DIACYLGLYCEROL--SERINE O-PHOSPHATIDYLTRANSFERASE"/>
    <property type="match status" value="1"/>
</dbReference>
<evidence type="ECO:0000256" key="7">
    <source>
        <dbReference type="ARBA" id="ARBA00022679"/>
    </source>
</evidence>
<dbReference type="Proteomes" id="UP001172083">
    <property type="component" value="Unassembled WGS sequence"/>
</dbReference>
<dbReference type="InterPro" id="IPR004533">
    <property type="entry name" value="CDP-diaglyc--ser_O-PTrfase"/>
</dbReference>
<dbReference type="GO" id="GO:0051213">
    <property type="term" value="F:dioxygenase activity"/>
    <property type="evidence" value="ECO:0007669"/>
    <property type="project" value="UniProtKB-KW"/>
</dbReference>
<dbReference type="InterPro" id="IPR043130">
    <property type="entry name" value="CDP-OH_PTrfase_TM_dom"/>
</dbReference>
<name>A0ABT8LDC3_9BACT</name>
<keyword evidence="6" id="KW-0444">Lipid biosynthesis</keyword>
<keyword evidence="13" id="KW-1208">Phospholipid metabolism</keyword>
<evidence type="ECO:0000256" key="2">
    <source>
        <dbReference type="ARBA" id="ARBA00004127"/>
    </source>
</evidence>
<evidence type="ECO:0000256" key="8">
    <source>
        <dbReference type="ARBA" id="ARBA00022692"/>
    </source>
</evidence>
<feature type="transmembrane region" description="Helical" evidence="16">
    <location>
        <begin position="68"/>
        <end position="89"/>
    </location>
</feature>
<sequence length="238" mass="26522">MSLKKNIPNLFTCLNLLCGSVGIILVLQNQDLKSGAYLIWLAGLFDFLDGFAARTLRVKSEIGKELDSLADMVTFGLLPGIIIFAMIQSVSDNSWLPYSGLIIPVFSALRLAKFNIDVRQTDQFIGLPTPANALLISSLPFIISSEKSWLTETLPLPYLLSIISLVFSILMVSEIRLMALKFAGFQWAANKMKYIFILSSITVLILFRVKAFPLVIILYILLSIVNNFLMPDTHNKSN</sequence>
<evidence type="ECO:0000256" key="16">
    <source>
        <dbReference type="SAM" id="Phobius"/>
    </source>
</evidence>
<gene>
    <name evidence="17" type="primary">pssA</name>
    <name evidence="17" type="ORF">QQ020_27095</name>
</gene>
<dbReference type="EMBL" id="JAUJEB010000007">
    <property type="protein sequence ID" value="MDN5215775.1"/>
    <property type="molecule type" value="Genomic_DNA"/>
</dbReference>
<comment type="similarity">
    <text evidence="3 15">Belongs to the CDP-alcohol phosphatidyltransferase class-I family.</text>
</comment>
<dbReference type="PANTHER" id="PTHR14269">
    <property type="entry name" value="CDP-DIACYLGLYCEROL--GLYCEROL-3-PHOSPHATE 3-PHOSPHATIDYLTRANSFERASE-RELATED"/>
    <property type="match status" value="1"/>
</dbReference>
<evidence type="ECO:0000256" key="4">
    <source>
        <dbReference type="ARBA" id="ARBA00013174"/>
    </source>
</evidence>
<dbReference type="NCBIfam" id="TIGR00473">
    <property type="entry name" value="pssA"/>
    <property type="match status" value="1"/>
</dbReference>
<keyword evidence="18" id="KW-1185">Reference proteome</keyword>
<dbReference type="Gene3D" id="1.20.120.1760">
    <property type="match status" value="1"/>
</dbReference>
<feature type="transmembrane region" description="Helical" evidence="16">
    <location>
        <begin position="34"/>
        <end position="56"/>
    </location>
</feature>
<dbReference type="PROSITE" id="PS00379">
    <property type="entry name" value="CDP_ALCOHOL_P_TRANSF"/>
    <property type="match status" value="1"/>
</dbReference>
<evidence type="ECO:0000256" key="6">
    <source>
        <dbReference type="ARBA" id="ARBA00022516"/>
    </source>
</evidence>
<dbReference type="GO" id="GO:0003882">
    <property type="term" value="F:CDP-diacylglycerol-serine O-phosphatidyltransferase activity"/>
    <property type="evidence" value="ECO:0007669"/>
    <property type="project" value="UniProtKB-EC"/>
</dbReference>
<dbReference type="InterPro" id="IPR000462">
    <property type="entry name" value="CDP-OH_P_trans"/>
</dbReference>
<keyword evidence="17" id="KW-0223">Dioxygenase</keyword>
<feature type="transmembrane region" description="Helical" evidence="16">
    <location>
        <begin position="124"/>
        <end position="143"/>
    </location>
</feature>
<comment type="subcellular location">
    <subcellularLocation>
        <location evidence="2">Endomembrane system</location>
        <topology evidence="2">Multi-pass membrane protein</topology>
    </subcellularLocation>
</comment>
<keyword evidence="12" id="KW-0594">Phospholipid biosynthesis</keyword>
<evidence type="ECO:0000256" key="1">
    <source>
        <dbReference type="ARBA" id="ARBA00000287"/>
    </source>
</evidence>
<feature type="transmembrane region" description="Helical" evidence="16">
    <location>
        <begin position="95"/>
        <end position="112"/>
    </location>
</feature>
<evidence type="ECO:0000256" key="14">
    <source>
        <dbReference type="ARBA" id="ARBA00032361"/>
    </source>
</evidence>
<evidence type="ECO:0000256" key="11">
    <source>
        <dbReference type="ARBA" id="ARBA00023136"/>
    </source>
</evidence>
<proteinExistence type="inferred from homology"/>
<keyword evidence="17" id="KW-0560">Oxidoreductase</keyword>
<dbReference type="InterPro" id="IPR048254">
    <property type="entry name" value="CDP_ALCOHOL_P_TRANSF_CS"/>
</dbReference>
<evidence type="ECO:0000256" key="5">
    <source>
        <dbReference type="ARBA" id="ARBA00017171"/>
    </source>
</evidence>
<evidence type="ECO:0000256" key="10">
    <source>
        <dbReference type="ARBA" id="ARBA00023098"/>
    </source>
</evidence>
<dbReference type="Pfam" id="PF01066">
    <property type="entry name" value="CDP-OH_P_transf"/>
    <property type="match status" value="1"/>
</dbReference>
<comment type="caution">
    <text evidence="17">The sequence shown here is derived from an EMBL/GenBank/DDBJ whole genome shotgun (WGS) entry which is preliminary data.</text>
</comment>
<feature type="transmembrane region" description="Helical" evidence="16">
    <location>
        <begin position="7"/>
        <end position="28"/>
    </location>
</feature>
<evidence type="ECO:0000256" key="15">
    <source>
        <dbReference type="RuleBase" id="RU003750"/>
    </source>
</evidence>
<comment type="catalytic activity">
    <reaction evidence="1">
        <text>a CDP-1,2-diacyl-sn-glycerol + L-serine = a 1,2-diacyl-sn-glycero-3-phospho-L-serine + CMP + H(+)</text>
        <dbReference type="Rhea" id="RHEA:16913"/>
        <dbReference type="ChEBI" id="CHEBI:15378"/>
        <dbReference type="ChEBI" id="CHEBI:33384"/>
        <dbReference type="ChEBI" id="CHEBI:57262"/>
        <dbReference type="ChEBI" id="CHEBI:58332"/>
        <dbReference type="ChEBI" id="CHEBI:60377"/>
        <dbReference type="EC" id="2.7.8.8"/>
    </reaction>
</comment>
<keyword evidence="10" id="KW-0443">Lipid metabolism</keyword>
<dbReference type="EC" id="2.7.8.8" evidence="4"/>
<reference evidence="17" key="1">
    <citation type="submission" date="2023-06" db="EMBL/GenBank/DDBJ databases">
        <title>Genomic of Agaribacillus aureum.</title>
        <authorList>
            <person name="Wang G."/>
        </authorList>
    </citation>
    <scope>NUCLEOTIDE SEQUENCE</scope>
    <source>
        <strain evidence="17">BMA12</strain>
    </source>
</reference>
<evidence type="ECO:0000313" key="17">
    <source>
        <dbReference type="EMBL" id="MDN5215775.1"/>
    </source>
</evidence>
<keyword evidence="7 15" id="KW-0808">Transferase</keyword>
<evidence type="ECO:0000256" key="13">
    <source>
        <dbReference type="ARBA" id="ARBA00023264"/>
    </source>
</evidence>
<evidence type="ECO:0000313" key="18">
    <source>
        <dbReference type="Proteomes" id="UP001172083"/>
    </source>
</evidence>
<protein>
    <recommendedName>
        <fullName evidence="5">CDP-diacylglycerol--serine O-phosphatidyltransferase</fullName>
        <ecNumber evidence="4">2.7.8.8</ecNumber>
    </recommendedName>
    <alternativeName>
        <fullName evidence="14">Phosphatidylserine synthase</fullName>
    </alternativeName>
</protein>
<evidence type="ECO:0000256" key="12">
    <source>
        <dbReference type="ARBA" id="ARBA00023209"/>
    </source>
</evidence>